<evidence type="ECO:0000256" key="10">
    <source>
        <dbReference type="RuleBase" id="RU363066"/>
    </source>
</evidence>
<keyword evidence="6 10" id="KW-0418">Kinase</keyword>
<proteinExistence type="inferred from homology"/>
<protein>
    <recommendedName>
        <fullName evidence="3 10">Gluconokinase</fullName>
        <ecNumber evidence="3 10">2.7.1.12</ecNumber>
    </recommendedName>
</protein>
<keyword evidence="5 10" id="KW-0547">Nucleotide-binding</keyword>
<comment type="caution">
    <text evidence="11">The sequence shown here is derived from an EMBL/GenBank/DDBJ whole genome shotgun (WGS) entry which is preliminary data.</text>
</comment>
<dbReference type="GO" id="GO:0046316">
    <property type="term" value="F:gluconokinase activity"/>
    <property type="evidence" value="ECO:0007669"/>
    <property type="project" value="UniProtKB-EC"/>
</dbReference>
<evidence type="ECO:0000256" key="5">
    <source>
        <dbReference type="ARBA" id="ARBA00022741"/>
    </source>
</evidence>
<keyword evidence="7 10" id="KW-0067">ATP-binding</keyword>
<keyword evidence="8" id="KW-0311">Gluconate utilization</keyword>
<evidence type="ECO:0000256" key="3">
    <source>
        <dbReference type="ARBA" id="ARBA00012054"/>
    </source>
</evidence>
<dbReference type="PANTHER" id="PTHR43442:SF3">
    <property type="entry name" value="GLUCONOKINASE-RELATED"/>
    <property type="match status" value="1"/>
</dbReference>
<dbReference type="InterPro" id="IPR006001">
    <property type="entry name" value="Therm_gnt_kin"/>
</dbReference>
<evidence type="ECO:0000256" key="1">
    <source>
        <dbReference type="ARBA" id="ARBA00004761"/>
    </source>
</evidence>
<dbReference type="GO" id="GO:0005737">
    <property type="term" value="C:cytoplasm"/>
    <property type="evidence" value="ECO:0007669"/>
    <property type="project" value="TreeGrafter"/>
</dbReference>
<organism evidence="11 12">
    <name type="scientific">Streptomyces cacaoi</name>
    <dbReference type="NCBI Taxonomy" id="1898"/>
    <lineage>
        <taxon>Bacteria</taxon>
        <taxon>Bacillati</taxon>
        <taxon>Actinomycetota</taxon>
        <taxon>Actinomycetes</taxon>
        <taxon>Kitasatosporales</taxon>
        <taxon>Streptomycetaceae</taxon>
        <taxon>Streptomyces</taxon>
    </lineage>
</organism>
<dbReference type="GO" id="GO:0019521">
    <property type="term" value="P:D-gluconate metabolic process"/>
    <property type="evidence" value="ECO:0007669"/>
    <property type="project" value="UniProtKB-KW"/>
</dbReference>
<dbReference type="Pfam" id="PF01202">
    <property type="entry name" value="SKI"/>
    <property type="match status" value="1"/>
</dbReference>
<evidence type="ECO:0000256" key="7">
    <source>
        <dbReference type="ARBA" id="ARBA00022840"/>
    </source>
</evidence>
<dbReference type="InterPro" id="IPR031322">
    <property type="entry name" value="Shikimate/glucono_kinase"/>
</dbReference>
<dbReference type="InterPro" id="IPR027417">
    <property type="entry name" value="P-loop_NTPase"/>
</dbReference>
<dbReference type="NCBIfam" id="TIGR01313">
    <property type="entry name" value="therm_gnt_kin"/>
    <property type="match status" value="1"/>
</dbReference>
<evidence type="ECO:0000256" key="8">
    <source>
        <dbReference type="ARBA" id="ARBA00023064"/>
    </source>
</evidence>
<name>A0A4Y3R2U7_STRCI</name>
<dbReference type="Gene3D" id="3.40.50.300">
    <property type="entry name" value="P-loop containing nucleotide triphosphate hydrolases"/>
    <property type="match status" value="1"/>
</dbReference>
<reference evidence="11 12" key="1">
    <citation type="submission" date="2019-06" db="EMBL/GenBank/DDBJ databases">
        <title>Whole genome shotgun sequence of Streptomyces cacaoi subsp. cacaoi NBRC 12748.</title>
        <authorList>
            <person name="Hosoyama A."/>
            <person name="Uohara A."/>
            <person name="Ohji S."/>
            <person name="Ichikawa N."/>
        </authorList>
    </citation>
    <scope>NUCLEOTIDE SEQUENCE [LARGE SCALE GENOMIC DNA]</scope>
    <source>
        <strain evidence="11 12">NBRC 12748</strain>
    </source>
</reference>
<dbReference type="CDD" id="cd02021">
    <property type="entry name" value="GntK"/>
    <property type="match status" value="1"/>
</dbReference>
<dbReference type="GO" id="GO:0005524">
    <property type="term" value="F:ATP binding"/>
    <property type="evidence" value="ECO:0007669"/>
    <property type="project" value="UniProtKB-KW"/>
</dbReference>
<gene>
    <name evidence="11" type="ORF">SCA03_37880</name>
</gene>
<keyword evidence="4 10" id="KW-0808">Transferase</keyword>
<accession>A0A4Y3R2U7</accession>
<evidence type="ECO:0000313" key="11">
    <source>
        <dbReference type="EMBL" id="GEB51237.1"/>
    </source>
</evidence>
<dbReference type="EC" id="2.7.1.12" evidence="3 10"/>
<comment type="catalytic activity">
    <reaction evidence="9 10">
        <text>D-gluconate + ATP = 6-phospho-D-gluconate + ADP + H(+)</text>
        <dbReference type="Rhea" id="RHEA:19433"/>
        <dbReference type="ChEBI" id="CHEBI:15378"/>
        <dbReference type="ChEBI" id="CHEBI:18391"/>
        <dbReference type="ChEBI" id="CHEBI:30616"/>
        <dbReference type="ChEBI" id="CHEBI:58759"/>
        <dbReference type="ChEBI" id="CHEBI:456216"/>
        <dbReference type="EC" id="2.7.1.12"/>
    </reaction>
</comment>
<dbReference type="PANTHER" id="PTHR43442">
    <property type="entry name" value="GLUCONOKINASE-RELATED"/>
    <property type="match status" value="1"/>
</dbReference>
<evidence type="ECO:0000256" key="2">
    <source>
        <dbReference type="ARBA" id="ARBA00008420"/>
    </source>
</evidence>
<evidence type="ECO:0000256" key="9">
    <source>
        <dbReference type="ARBA" id="ARBA00048090"/>
    </source>
</evidence>
<dbReference type="AlphaFoldDB" id="A0A4Y3R2U7"/>
<comment type="similarity">
    <text evidence="2 10">Belongs to the gluconokinase GntK/GntV family.</text>
</comment>
<comment type="pathway">
    <text evidence="1">Carbohydrate acid metabolism.</text>
</comment>
<evidence type="ECO:0000256" key="6">
    <source>
        <dbReference type="ARBA" id="ARBA00022777"/>
    </source>
</evidence>
<keyword evidence="12" id="KW-1185">Reference proteome</keyword>
<sequence>MVTGVSGSGKTTVGERLAEALGLPYGDADDFHPAANIEKMRSGVPLDDADRAPWLDAVARWLAAHADGGAVASCSALKRAYRDRLRRASPAVFFLHLHGDFDLLAGRLAGRRGHFMPVSLLRSQFDTLQPLQGDEPGVTVPVTGTVDETVARALRAVPAPRG</sequence>
<dbReference type="FunFam" id="3.40.50.300:FF:000522">
    <property type="entry name" value="Gluconokinase"/>
    <property type="match status" value="1"/>
</dbReference>
<dbReference type="SUPFAM" id="SSF52540">
    <property type="entry name" value="P-loop containing nucleoside triphosphate hydrolases"/>
    <property type="match status" value="1"/>
</dbReference>
<evidence type="ECO:0000313" key="12">
    <source>
        <dbReference type="Proteomes" id="UP000319210"/>
    </source>
</evidence>
<dbReference type="Proteomes" id="UP000319210">
    <property type="component" value="Unassembled WGS sequence"/>
</dbReference>
<dbReference type="EMBL" id="BJMM01000019">
    <property type="protein sequence ID" value="GEB51237.1"/>
    <property type="molecule type" value="Genomic_DNA"/>
</dbReference>
<evidence type="ECO:0000256" key="4">
    <source>
        <dbReference type="ARBA" id="ARBA00022679"/>
    </source>
</evidence>